<keyword evidence="1" id="KW-1003">Cell membrane</keyword>
<sequence length="430" mass="46492">MADRQRTRRRLPAALVGAALLLAGCFGGPAGDDVVTLDYWCWSQGQAEKVAAFNAAHPGIRVRHTDAGGGTDTATKLLTASRAGNAPDIACVEYPTVPAMVVSDVLRDIAPYTAEVTDAFSPEIWRMTRFEGEVYGVPQDIGPMVLLYHRARFEELGLAVPATWEEFAEVAEQVRERDPDSHLATFAPAEFGNFAGLAQQAGAAWWSVEDRRWTVGIDDGPTLRVAAYWQDLIDRDLVRPEPLLTPEWNARLNRGEVLTWPSALWAPGVIHGIAEGQAGDWAIAPLPHWEGEGPEVALQGGTALTVTKNSEHPREAAEFAMWMNTAPEAVELQIASGQYPACRSGQETAAHSPPPPLTGEQADYWEVAAFAADHTVPSISWGPNVSTAADAYNDAVSAAVRDGTPLPDALRDVHRTVLDDMTRVGFDVTD</sequence>
<organism evidence="7 8">
    <name type="scientific">Streptomyces triticirhizae</name>
    <dbReference type="NCBI Taxonomy" id="2483353"/>
    <lineage>
        <taxon>Bacteria</taxon>
        <taxon>Bacillati</taxon>
        <taxon>Actinomycetota</taxon>
        <taxon>Actinomycetes</taxon>
        <taxon>Kitasatosporales</taxon>
        <taxon>Streptomycetaceae</taxon>
        <taxon>Streptomyces</taxon>
    </lineage>
</organism>
<keyword evidence="8" id="KW-1185">Reference proteome</keyword>
<evidence type="ECO:0000313" key="8">
    <source>
        <dbReference type="Proteomes" id="UP000278673"/>
    </source>
</evidence>
<dbReference type="PANTHER" id="PTHR43649">
    <property type="entry name" value="ARABINOSE-BINDING PROTEIN-RELATED"/>
    <property type="match status" value="1"/>
</dbReference>
<evidence type="ECO:0000256" key="4">
    <source>
        <dbReference type="ARBA" id="ARBA00023139"/>
    </source>
</evidence>
<dbReference type="InterPro" id="IPR050490">
    <property type="entry name" value="Bact_solute-bd_prot1"/>
</dbReference>
<dbReference type="SUPFAM" id="SSF53850">
    <property type="entry name" value="Periplasmic binding protein-like II"/>
    <property type="match status" value="1"/>
</dbReference>
<accession>A0A3M2M559</accession>
<gene>
    <name evidence="7" type="ORF">EBN88_06005</name>
</gene>
<dbReference type="Proteomes" id="UP000278673">
    <property type="component" value="Unassembled WGS sequence"/>
</dbReference>
<evidence type="ECO:0000256" key="1">
    <source>
        <dbReference type="ARBA" id="ARBA00022475"/>
    </source>
</evidence>
<protein>
    <submittedName>
        <fullName evidence="7">Extracellular solute-binding protein</fullName>
    </submittedName>
</protein>
<dbReference type="PROSITE" id="PS51257">
    <property type="entry name" value="PROKAR_LIPOPROTEIN"/>
    <property type="match status" value="1"/>
</dbReference>
<dbReference type="PANTHER" id="PTHR43649:SF33">
    <property type="entry name" value="POLYGALACTURONAN_RHAMNOGALACTURONAN-BINDING PROTEIN YTCQ"/>
    <property type="match status" value="1"/>
</dbReference>
<keyword evidence="3" id="KW-0472">Membrane</keyword>
<name>A0A3M2M559_9ACTN</name>
<keyword evidence="4" id="KW-0564">Palmitate</keyword>
<dbReference type="AlphaFoldDB" id="A0A3M2M559"/>
<keyword evidence="5" id="KW-0449">Lipoprotein</keyword>
<comment type="caution">
    <text evidence="7">The sequence shown here is derived from an EMBL/GenBank/DDBJ whole genome shotgun (WGS) entry which is preliminary data.</text>
</comment>
<evidence type="ECO:0000313" key="7">
    <source>
        <dbReference type="EMBL" id="RMI44150.1"/>
    </source>
</evidence>
<feature type="signal peptide" evidence="6">
    <location>
        <begin position="1"/>
        <end position="30"/>
    </location>
</feature>
<evidence type="ECO:0000256" key="6">
    <source>
        <dbReference type="SAM" id="SignalP"/>
    </source>
</evidence>
<evidence type="ECO:0000256" key="3">
    <source>
        <dbReference type="ARBA" id="ARBA00023136"/>
    </source>
</evidence>
<dbReference type="Gene3D" id="3.40.190.10">
    <property type="entry name" value="Periplasmic binding protein-like II"/>
    <property type="match status" value="1"/>
</dbReference>
<dbReference type="InterPro" id="IPR006059">
    <property type="entry name" value="SBP"/>
</dbReference>
<evidence type="ECO:0000256" key="2">
    <source>
        <dbReference type="ARBA" id="ARBA00022729"/>
    </source>
</evidence>
<reference evidence="7 8" key="1">
    <citation type="submission" date="2018-10" db="EMBL/GenBank/DDBJ databases">
        <title>Isolation, diversity and antifungal activity of actinobacteria from wheat.</title>
        <authorList>
            <person name="Han C."/>
        </authorList>
    </citation>
    <scope>NUCLEOTIDE SEQUENCE [LARGE SCALE GENOMIC DNA]</scope>
    <source>
        <strain evidence="7 8">NEAU-YY642</strain>
    </source>
</reference>
<dbReference type="RefSeq" id="WP_122182746.1">
    <property type="nucleotide sequence ID" value="NZ_RFFJ01000018.1"/>
</dbReference>
<proteinExistence type="predicted"/>
<feature type="chain" id="PRO_5039562622" evidence="6">
    <location>
        <begin position="31"/>
        <end position="430"/>
    </location>
</feature>
<dbReference type="Pfam" id="PF01547">
    <property type="entry name" value="SBP_bac_1"/>
    <property type="match status" value="1"/>
</dbReference>
<evidence type="ECO:0000256" key="5">
    <source>
        <dbReference type="ARBA" id="ARBA00023288"/>
    </source>
</evidence>
<dbReference type="EMBL" id="RFFJ01000018">
    <property type="protein sequence ID" value="RMI44150.1"/>
    <property type="molecule type" value="Genomic_DNA"/>
</dbReference>
<keyword evidence="2 6" id="KW-0732">Signal</keyword>